<accession>A0A5N6ZT00</accession>
<evidence type="ECO:0000313" key="4">
    <source>
        <dbReference type="Proteomes" id="UP000326268"/>
    </source>
</evidence>
<feature type="transmembrane region" description="Helical" evidence="1">
    <location>
        <begin position="62"/>
        <end position="83"/>
    </location>
</feature>
<gene>
    <name evidence="3" type="ORF">BDV27DRAFT_134103</name>
</gene>
<sequence length="87" mass="10196">MYIFFFSFLCVLPLAEGILNWDPLLRLLLLCLGYRMQVSFAKCLPTMIVILKGIPYFVSRGLSAVLLWRWSSLFVVLFVYFQFVSFI</sequence>
<feature type="signal peptide" evidence="2">
    <location>
        <begin position="1"/>
        <end position="17"/>
    </location>
</feature>
<dbReference type="EMBL" id="ML737764">
    <property type="protein sequence ID" value="KAE8360667.1"/>
    <property type="molecule type" value="Genomic_DNA"/>
</dbReference>
<keyword evidence="1" id="KW-0812">Transmembrane</keyword>
<evidence type="ECO:0000256" key="2">
    <source>
        <dbReference type="SAM" id="SignalP"/>
    </source>
</evidence>
<keyword evidence="4" id="KW-1185">Reference proteome</keyword>
<evidence type="ECO:0000256" key="1">
    <source>
        <dbReference type="SAM" id="Phobius"/>
    </source>
</evidence>
<keyword evidence="1" id="KW-0472">Membrane</keyword>
<protein>
    <submittedName>
        <fullName evidence="3">Uncharacterized protein</fullName>
    </submittedName>
</protein>
<keyword evidence="2" id="KW-0732">Signal</keyword>
<evidence type="ECO:0000313" key="3">
    <source>
        <dbReference type="EMBL" id="KAE8360667.1"/>
    </source>
</evidence>
<keyword evidence="1" id="KW-1133">Transmembrane helix</keyword>
<feature type="chain" id="PRO_5024839448" evidence="2">
    <location>
        <begin position="18"/>
        <end position="87"/>
    </location>
</feature>
<dbReference type="AlphaFoldDB" id="A0A5N6ZT00"/>
<organism evidence="3 4">
    <name type="scientific">Aspergillus caelatus</name>
    <dbReference type="NCBI Taxonomy" id="61420"/>
    <lineage>
        <taxon>Eukaryota</taxon>
        <taxon>Fungi</taxon>
        <taxon>Dikarya</taxon>
        <taxon>Ascomycota</taxon>
        <taxon>Pezizomycotina</taxon>
        <taxon>Eurotiomycetes</taxon>
        <taxon>Eurotiomycetidae</taxon>
        <taxon>Eurotiales</taxon>
        <taxon>Aspergillaceae</taxon>
        <taxon>Aspergillus</taxon>
        <taxon>Aspergillus subgen. Circumdati</taxon>
    </lineage>
</organism>
<proteinExistence type="predicted"/>
<reference evidence="3 4" key="1">
    <citation type="submission" date="2019-04" db="EMBL/GenBank/DDBJ databases">
        <title>Friends and foes A comparative genomics studyof 23 Aspergillus species from section Flavi.</title>
        <authorList>
            <consortium name="DOE Joint Genome Institute"/>
            <person name="Kjaerbolling I."/>
            <person name="Vesth T."/>
            <person name="Frisvad J.C."/>
            <person name="Nybo J.L."/>
            <person name="Theobald S."/>
            <person name="Kildgaard S."/>
            <person name="Isbrandt T."/>
            <person name="Kuo A."/>
            <person name="Sato A."/>
            <person name="Lyhne E.K."/>
            <person name="Kogle M.E."/>
            <person name="Wiebenga A."/>
            <person name="Kun R.S."/>
            <person name="Lubbers R.J."/>
            <person name="Makela M.R."/>
            <person name="Barry K."/>
            <person name="Chovatia M."/>
            <person name="Clum A."/>
            <person name="Daum C."/>
            <person name="Haridas S."/>
            <person name="He G."/>
            <person name="LaButti K."/>
            <person name="Lipzen A."/>
            <person name="Mondo S."/>
            <person name="Riley R."/>
            <person name="Salamov A."/>
            <person name="Simmons B.A."/>
            <person name="Magnuson J.K."/>
            <person name="Henrissat B."/>
            <person name="Mortensen U.H."/>
            <person name="Larsen T.O."/>
            <person name="Devries R.P."/>
            <person name="Grigoriev I.V."/>
            <person name="Machida M."/>
            <person name="Baker S.E."/>
            <person name="Andersen M.R."/>
        </authorList>
    </citation>
    <scope>NUCLEOTIDE SEQUENCE [LARGE SCALE GENOMIC DNA]</scope>
    <source>
        <strain evidence="3 4">CBS 763.97</strain>
    </source>
</reference>
<feature type="transmembrane region" description="Helical" evidence="1">
    <location>
        <begin position="27"/>
        <end position="50"/>
    </location>
</feature>
<dbReference type="GeneID" id="43652677"/>
<name>A0A5N6ZT00_9EURO</name>
<dbReference type="Proteomes" id="UP000326268">
    <property type="component" value="Unassembled WGS sequence"/>
</dbReference>
<dbReference type="RefSeq" id="XP_031923748.1">
    <property type="nucleotide sequence ID" value="XM_032068231.1"/>
</dbReference>